<dbReference type="KEGG" id="dea:FPZ08_04445"/>
<sequence length="313" mass="33140">MRSQTEFTKKLMSGVLPSGCRTGAGPNIRFGKQGLPASRARRSKMRTVRDHSLISVATAAILAFSAVMAPAYAQTAADAALNMANMLDGAGGGVSGDDLLAALEDAADAGQPMAMWQLGTMYENGEGVDKDPAKAFGYFAQIANQHADAAPKGVEADIVAQSFVKVGDYYKEGLPDAGIPADAERSHALLLHAATYFGDADAQYRVGLLYMQENEMGINPLQSARWFSLAARKGHCPAQAQLGDMIFNGVEGIEAQPVEGLMWLAIAHQRCAGTGDAAWIDERLNRAVSLATPDQRTEAFALAESIAPQFAGF</sequence>
<organism evidence="2 3">
    <name type="scientific">Devosia ginsengisoli</name>
    <dbReference type="NCBI Taxonomy" id="400770"/>
    <lineage>
        <taxon>Bacteria</taxon>
        <taxon>Pseudomonadati</taxon>
        <taxon>Pseudomonadota</taxon>
        <taxon>Alphaproteobacteria</taxon>
        <taxon>Hyphomicrobiales</taxon>
        <taxon>Devosiaceae</taxon>
        <taxon>Devosia</taxon>
    </lineage>
</organism>
<dbReference type="Proteomes" id="UP000315364">
    <property type="component" value="Chromosome"/>
</dbReference>
<keyword evidence="1" id="KW-0812">Transmembrane</keyword>
<dbReference type="PANTHER" id="PTHR11102:SF160">
    <property type="entry name" value="ERAD-ASSOCIATED E3 UBIQUITIN-PROTEIN LIGASE COMPONENT HRD3"/>
    <property type="match status" value="1"/>
</dbReference>
<keyword evidence="3" id="KW-1185">Reference proteome</keyword>
<reference evidence="2 3" key="1">
    <citation type="submission" date="2019-07" db="EMBL/GenBank/DDBJ databases">
        <title>Full genome sequence of Devosia sp. Gsoil 520.</title>
        <authorList>
            <person name="Im W.-T."/>
        </authorList>
    </citation>
    <scope>NUCLEOTIDE SEQUENCE [LARGE SCALE GENOMIC DNA]</scope>
    <source>
        <strain evidence="2 3">Gsoil 520</strain>
    </source>
</reference>
<evidence type="ECO:0000256" key="1">
    <source>
        <dbReference type="SAM" id="Phobius"/>
    </source>
</evidence>
<keyword evidence="1" id="KW-0472">Membrane</keyword>
<keyword evidence="1" id="KW-1133">Transmembrane helix</keyword>
<protein>
    <submittedName>
        <fullName evidence="2">Sel1 repeat family protein</fullName>
    </submittedName>
</protein>
<dbReference type="Pfam" id="PF08238">
    <property type="entry name" value="Sel1"/>
    <property type="match status" value="4"/>
</dbReference>
<proteinExistence type="predicted"/>
<dbReference type="AlphaFoldDB" id="A0A5B8LPN6"/>
<evidence type="ECO:0000313" key="2">
    <source>
        <dbReference type="EMBL" id="QDZ10056.1"/>
    </source>
</evidence>
<evidence type="ECO:0000313" key="3">
    <source>
        <dbReference type="Proteomes" id="UP000315364"/>
    </source>
</evidence>
<name>A0A5B8LPN6_9HYPH</name>
<dbReference type="Gene3D" id="1.25.40.10">
    <property type="entry name" value="Tetratricopeptide repeat domain"/>
    <property type="match status" value="2"/>
</dbReference>
<dbReference type="InterPro" id="IPR006597">
    <property type="entry name" value="Sel1-like"/>
</dbReference>
<feature type="transmembrane region" description="Helical" evidence="1">
    <location>
        <begin position="51"/>
        <end position="73"/>
    </location>
</feature>
<dbReference type="InterPro" id="IPR011990">
    <property type="entry name" value="TPR-like_helical_dom_sf"/>
</dbReference>
<dbReference type="SUPFAM" id="SSF81901">
    <property type="entry name" value="HCP-like"/>
    <property type="match status" value="1"/>
</dbReference>
<dbReference type="EMBL" id="CP042304">
    <property type="protein sequence ID" value="QDZ10056.1"/>
    <property type="molecule type" value="Genomic_DNA"/>
</dbReference>
<dbReference type="InterPro" id="IPR050767">
    <property type="entry name" value="Sel1_AlgK"/>
</dbReference>
<gene>
    <name evidence="2" type="ORF">FPZ08_04445</name>
</gene>
<accession>A0A5B8LPN6</accession>
<dbReference type="PANTHER" id="PTHR11102">
    <property type="entry name" value="SEL-1-LIKE PROTEIN"/>
    <property type="match status" value="1"/>
</dbReference>
<dbReference type="SMART" id="SM00671">
    <property type="entry name" value="SEL1"/>
    <property type="match status" value="4"/>
</dbReference>
<dbReference type="OrthoDB" id="9796900at2"/>